<evidence type="ECO:0000256" key="5">
    <source>
        <dbReference type="ARBA" id="ARBA00022825"/>
    </source>
</evidence>
<feature type="domain" description="Peptidase S9 prolyl oligopeptidase catalytic" evidence="6">
    <location>
        <begin position="509"/>
        <end position="715"/>
    </location>
</feature>
<dbReference type="SUPFAM" id="SSF53474">
    <property type="entry name" value="alpha/beta-Hydrolases"/>
    <property type="match status" value="1"/>
</dbReference>
<proteinExistence type="predicted"/>
<accession>A0A7L4ZIG5</accession>
<dbReference type="PROSITE" id="PS51257">
    <property type="entry name" value="PROKAR_LIPOPROTEIN"/>
    <property type="match status" value="1"/>
</dbReference>
<keyword evidence="5" id="KW-0720">Serine protease</keyword>
<dbReference type="GO" id="GO:0006508">
    <property type="term" value="P:proteolysis"/>
    <property type="evidence" value="ECO:0007669"/>
    <property type="project" value="UniProtKB-KW"/>
</dbReference>
<dbReference type="InterPro" id="IPR002470">
    <property type="entry name" value="Peptidase_S9A"/>
</dbReference>
<dbReference type="Proteomes" id="UP000464657">
    <property type="component" value="Chromosome"/>
</dbReference>
<keyword evidence="4 8" id="KW-0378">Hydrolase</keyword>
<dbReference type="OrthoDB" id="9801421at2"/>
<evidence type="ECO:0000313" key="9">
    <source>
        <dbReference type="Proteomes" id="UP000464657"/>
    </source>
</evidence>
<dbReference type="PANTHER" id="PTHR42881">
    <property type="entry name" value="PROLYL ENDOPEPTIDASE"/>
    <property type="match status" value="1"/>
</dbReference>
<dbReference type="GO" id="GO:0070012">
    <property type="term" value="F:oligopeptidase activity"/>
    <property type="evidence" value="ECO:0007669"/>
    <property type="project" value="TreeGrafter"/>
</dbReference>
<dbReference type="EC" id="3.4.21.26" evidence="2"/>
<organism evidence="8 9">
    <name type="scientific">Kordia antarctica</name>
    <dbReference type="NCBI Taxonomy" id="1218801"/>
    <lineage>
        <taxon>Bacteria</taxon>
        <taxon>Pseudomonadati</taxon>
        <taxon>Bacteroidota</taxon>
        <taxon>Flavobacteriia</taxon>
        <taxon>Flavobacteriales</taxon>
        <taxon>Flavobacteriaceae</taxon>
        <taxon>Kordia</taxon>
    </lineage>
</organism>
<reference evidence="8 9" key="1">
    <citation type="journal article" date="2013" name="Int. J. Syst. Evol. Microbiol.">
        <title>Kordia antarctica sp. nov., isolated from Antarctic seawater.</title>
        <authorList>
            <person name="Baek K."/>
            <person name="Choi A."/>
            <person name="Kang I."/>
            <person name="Lee K."/>
            <person name="Cho J.C."/>
        </authorList>
    </citation>
    <scope>NUCLEOTIDE SEQUENCE [LARGE SCALE GENOMIC DNA]</scope>
    <source>
        <strain evidence="8 9">IMCC3317</strain>
    </source>
</reference>
<dbReference type="PRINTS" id="PR00862">
    <property type="entry name" value="PROLIGOPTASE"/>
</dbReference>
<gene>
    <name evidence="8" type="primary">f1pep1_2</name>
    <name evidence="8" type="ORF">IMCC3317_16270</name>
</gene>
<dbReference type="AlphaFoldDB" id="A0A7L4ZIG5"/>
<evidence type="ECO:0000256" key="2">
    <source>
        <dbReference type="ARBA" id="ARBA00011897"/>
    </source>
</evidence>
<dbReference type="GO" id="GO:0004252">
    <property type="term" value="F:serine-type endopeptidase activity"/>
    <property type="evidence" value="ECO:0007669"/>
    <property type="project" value="UniProtKB-EC"/>
</dbReference>
<dbReference type="Gene3D" id="2.130.10.120">
    <property type="entry name" value="Prolyl oligopeptidase, N-terminal domain"/>
    <property type="match status" value="1"/>
</dbReference>
<dbReference type="PANTHER" id="PTHR42881:SF2">
    <property type="entry name" value="PROLYL ENDOPEPTIDASE"/>
    <property type="match status" value="1"/>
</dbReference>
<evidence type="ECO:0000256" key="1">
    <source>
        <dbReference type="ARBA" id="ARBA00001070"/>
    </source>
</evidence>
<dbReference type="InterPro" id="IPR001375">
    <property type="entry name" value="Peptidase_S9_cat"/>
</dbReference>
<keyword evidence="3" id="KW-0645">Protease</keyword>
<dbReference type="KEGG" id="kan:IMCC3317_16270"/>
<dbReference type="SUPFAM" id="SSF50993">
    <property type="entry name" value="Peptidase/esterase 'gauge' domain"/>
    <property type="match status" value="1"/>
</dbReference>
<dbReference type="EMBL" id="CP019288">
    <property type="protein sequence ID" value="QHI36267.1"/>
    <property type="molecule type" value="Genomic_DNA"/>
</dbReference>
<dbReference type="InterPro" id="IPR051167">
    <property type="entry name" value="Prolyl_oligopep/macrocyclase"/>
</dbReference>
<comment type="catalytic activity">
    <reaction evidence="1">
        <text>Hydrolysis of Pro-|-Xaa &gt;&gt; Ala-|-Xaa in oligopeptides.</text>
        <dbReference type="EC" id="3.4.21.26"/>
    </reaction>
</comment>
<name>A0A7L4ZIG5_9FLAO</name>
<dbReference type="Pfam" id="PF00326">
    <property type="entry name" value="Peptidase_S9"/>
    <property type="match status" value="1"/>
</dbReference>
<dbReference type="Pfam" id="PF02897">
    <property type="entry name" value="Peptidase_S9_N"/>
    <property type="match status" value="1"/>
</dbReference>
<dbReference type="InterPro" id="IPR023302">
    <property type="entry name" value="Pept_S9A_N"/>
</dbReference>
<feature type="domain" description="Peptidase S9A N-terminal" evidence="7">
    <location>
        <begin position="34"/>
        <end position="436"/>
    </location>
</feature>
<protein>
    <recommendedName>
        <fullName evidence="2">prolyl oligopeptidase</fullName>
        <ecNumber evidence="2">3.4.21.26</ecNumber>
    </recommendedName>
</protein>
<dbReference type="Gene3D" id="3.40.50.1820">
    <property type="entry name" value="alpha/beta hydrolase"/>
    <property type="match status" value="1"/>
</dbReference>
<evidence type="ECO:0000259" key="7">
    <source>
        <dbReference type="Pfam" id="PF02897"/>
    </source>
</evidence>
<evidence type="ECO:0000313" key="8">
    <source>
        <dbReference type="EMBL" id="QHI36267.1"/>
    </source>
</evidence>
<dbReference type="InterPro" id="IPR029058">
    <property type="entry name" value="AB_hydrolase_fold"/>
</dbReference>
<evidence type="ECO:0000259" key="6">
    <source>
        <dbReference type="Pfam" id="PF00326"/>
    </source>
</evidence>
<keyword evidence="9" id="KW-1185">Reference proteome</keyword>
<dbReference type="GO" id="GO:0005829">
    <property type="term" value="C:cytosol"/>
    <property type="evidence" value="ECO:0007669"/>
    <property type="project" value="TreeGrafter"/>
</dbReference>
<dbReference type="RefSeq" id="WP_160128988.1">
    <property type="nucleotide sequence ID" value="NZ_CP019288.1"/>
</dbReference>
<evidence type="ECO:0000256" key="3">
    <source>
        <dbReference type="ARBA" id="ARBA00022670"/>
    </source>
</evidence>
<evidence type="ECO:0000256" key="4">
    <source>
        <dbReference type="ARBA" id="ARBA00022801"/>
    </source>
</evidence>
<sequence>MCKKVLFILCIIFISCSKEKQFERGIPSHIESNTSELYHGKEIIDTYRPLENIKDSMILDWYQKETLFAQNILQNISGRESFQTNTTNASAEISELTFTNDDHYYYLKKNPIEESKKLYSRHEIAGEEILVFDPETYKIQSKNNYYINYFNPSWDNTKIVISLSKDDEEISEMIILDVKTKKKYSQIIYNSWPTALGGVRWLSDDSGFFYEYIPETNSDAEEYLKNVETVLYTLGSDPKKRNVIFSKENNPEIQMNSGDFPEVIVQNQHDKYIFSNVSGASPYYEYYFTEYENLYNQKIHWKPLFKQEDKIPYFFIDGDDMYFVTAREASNFKICKTSLKNPDVRNAEVLVAEDPNATISDFTITKEGLFFVKTKNGVSSKLYCLKSGLIEEIPIPKPAGAIYLIAKGATYDDLWIEINGWTTNEVRYKYDSNQKKFTEESLDPKSKKATYDDIIVEEVEVASHDGTLIPMSLIYHKNIQKTGNNHVLMRGYGTYGISLKPELETMMMEWIAKGGIYAVTHVRGGGEKGDTWHKAGFKKTKPNTWKDFIACTEYLIDKKYTNPSKIAAWSSSAGGILLGRAITERPDLYAAAIIRVGKLNTLRSENTPNGLNGIKEYGTVKDASEFEYLLEMDAYHHIKDGEKYPAVLLTAGMNDTRVPAWQPGKFAARMLKANASDKPILFNVDFNSGHGFDASAEKRKAERQDILSFAFWQTGHKDFTLKTETIKMN</sequence>